<feature type="region of interest" description="Disordered" evidence="5">
    <location>
        <begin position="2832"/>
        <end position="2907"/>
    </location>
</feature>
<accession>A0A5N5LSD3</accession>
<dbReference type="Proteomes" id="UP000326939">
    <property type="component" value="Chromosome 8"/>
</dbReference>
<evidence type="ECO:0000256" key="1">
    <source>
        <dbReference type="ARBA" id="ARBA00022741"/>
    </source>
</evidence>
<evidence type="ECO:0000256" key="3">
    <source>
        <dbReference type="ARBA" id="ARBA00022806"/>
    </source>
</evidence>
<feature type="domain" description="DUF6469" evidence="9">
    <location>
        <begin position="152"/>
        <end position="279"/>
    </location>
</feature>
<evidence type="ECO:0000259" key="6">
    <source>
        <dbReference type="Pfam" id="PF00580"/>
    </source>
</evidence>
<evidence type="ECO:0000259" key="9">
    <source>
        <dbReference type="Pfam" id="PF20073"/>
    </source>
</evidence>
<feature type="compositionally biased region" description="Polar residues" evidence="5">
    <location>
        <begin position="2871"/>
        <end position="2880"/>
    </location>
</feature>
<dbReference type="Pfam" id="PF20073">
    <property type="entry name" value="DUF6469"/>
    <property type="match status" value="1"/>
</dbReference>
<dbReference type="InterPro" id="IPR014016">
    <property type="entry name" value="UvrD-like_ATP-bd"/>
</dbReference>
<dbReference type="Gene3D" id="1.25.40.470">
    <property type="match status" value="1"/>
</dbReference>
<keyword evidence="1" id="KW-0547">Nucleotide-binding</keyword>
<dbReference type="InterPro" id="IPR027417">
    <property type="entry name" value="P-loop_NTPase"/>
</dbReference>
<dbReference type="SUPFAM" id="SSF52540">
    <property type="entry name" value="P-loop containing nucleoside triphosphate hydrolases"/>
    <property type="match status" value="2"/>
</dbReference>
<dbReference type="Gene3D" id="3.40.50.300">
    <property type="entry name" value="P-loop containing nucleotide triphosphate hydrolases"/>
    <property type="match status" value="4"/>
</dbReference>
<dbReference type="GO" id="GO:0005524">
    <property type="term" value="F:ATP binding"/>
    <property type="evidence" value="ECO:0007669"/>
    <property type="project" value="UniProtKB-KW"/>
</dbReference>
<name>A0A5N5LSD3_9ROSI</name>
<keyword evidence="3" id="KW-0347">Helicase</keyword>
<keyword evidence="4" id="KW-0067">ATP-binding</keyword>
<reference evidence="11" key="1">
    <citation type="journal article" date="2019" name="Gigascience">
        <title>De novo genome assembly of the endangered Acer yangbiense, a plant species with extremely small populations endemic to Yunnan Province, China.</title>
        <authorList>
            <person name="Yang J."/>
            <person name="Wariss H.M."/>
            <person name="Tao L."/>
            <person name="Zhang R."/>
            <person name="Yun Q."/>
            <person name="Hollingsworth P."/>
            <person name="Dao Z."/>
            <person name="Luo G."/>
            <person name="Guo H."/>
            <person name="Ma Y."/>
            <person name="Sun W."/>
        </authorList>
    </citation>
    <scope>NUCLEOTIDE SEQUENCE [LARGE SCALE GENOMIC DNA]</scope>
    <source>
        <strain evidence="11">cv. br00</strain>
    </source>
</reference>
<evidence type="ECO:0000313" key="10">
    <source>
        <dbReference type="EMBL" id="KAB5544926.1"/>
    </source>
</evidence>
<keyword evidence="2" id="KW-0378">Hydrolase</keyword>
<dbReference type="SUPFAM" id="SSF48452">
    <property type="entry name" value="TPR-like"/>
    <property type="match status" value="1"/>
</dbReference>
<feature type="compositionally biased region" description="Basic residues" evidence="5">
    <location>
        <begin position="2890"/>
        <end position="2907"/>
    </location>
</feature>
<organism evidence="10 11">
    <name type="scientific">Salix brachista</name>
    <dbReference type="NCBI Taxonomy" id="2182728"/>
    <lineage>
        <taxon>Eukaryota</taxon>
        <taxon>Viridiplantae</taxon>
        <taxon>Streptophyta</taxon>
        <taxon>Embryophyta</taxon>
        <taxon>Tracheophyta</taxon>
        <taxon>Spermatophyta</taxon>
        <taxon>Magnoliopsida</taxon>
        <taxon>eudicotyledons</taxon>
        <taxon>Gunneridae</taxon>
        <taxon>Pentapetalae</taxon>
        <taxon>rosids</taxon>
        <taxon>fabids</taxon>
        <taxon>Malpighiales</taxon>
        <taxon>Salicaceae</taxon>
        <taxon>Saliceae</taxon>
        <taxon>Salix</taxon>
    </lineage>
</organism>
<dbReference type="GO" id="GO:0005694">
    <property type="term" value="C:chromosome"/>
    <property type="evidence" value="ECO:0007669"/>
    <property type="project" value="UniProtKB-ARBA"/>
</dbReference>
<feature type="domain" description="DNA2/NAM7 helicase-like C-terminal" evidence="8">
    <location>
        <begin position="705"/>
        <end position="899"/>
    </location>
</feature>
<dbReference type="Pfam" id="PF00580">
    <property type="entry name" value="UvrD-helicase"/>
    <property type="match status" value="1"/>
</dbReference>
<dbReference type="Pfam" id="PF13086">
    <property type="entry name" value="AAA_11"/>
    <property type="match status" value="1"/>
</dbReference>
<evidence type="ECO:0000259" key="7">
    <source>
        <dbReference type="Pfam" id="PF13086"/>
    </source>
</evidence>
<evidence type="ECO:0008006" key="12">
    <source>
        <dbReference type="Google" id="ProtNLM"/>
    </source>
</evidence>
<gene>
    <name evidence="10" type="ORF">DKX38_013038</name>
</gene>
<dbReference type="PANTHER" id="PTHR21529">
    <property type="entry name" value="MAMMARY TURMOR VIRUS RECEPTOR HOMOLOG 1, 2 MTVR1, 2"/>
    <property type="match status" value="1"/>
</dbReference>
<dbReference type="InterPro" id="IPR039904">
    <property type="entry name" value="TRANK1"/>
</dbReference>
<feature type="domain" description="DNA2/NAM7 helicase helicase" evidence="7">
    <location>
        <begin position="317"/>
        <end position="696"/>
    </location>
</feature>
<dbReference type="PANTHER" id="PTHR21529:SF4">
    <property type="entry name" value="TPR AND ANKYRIN REPEAT-CONTAINING PROTEIN 1"/>
    <property type="match status" value="1"/>
</dbReference>
<evidence type="ECO:0000256" key="2">
    <source>
        <dbReference type="ARBA" id="ARBA00022801"/>
    </source>
</evidence>
<dbReference type="Pfam" id="PF13087">
    <property type="entry name" value="AAA_12"/>
    <property type="match status" value="1"/>
</dbReference>
<evidence type="ECO:0000256" key="4">
    <source>
        <dbReference type="ARBA" id="ARBA00022840"/>
    </source>
</evidence>
<dbReference type="InterPro" id="IPR041677">
    <property type="entry name" value="DNA2/NAM7_AAA_11"/>
</dbReference>
<dbReference type="InterPro" id="IPR011990">
    <property type="entry name" value="TPR-like_helical_dom_sf"/>
</dbReference>
<dbReference type="GO" id="GO:0004386">
    <property type="term" value="F:helicase activity"/>
    <property type="evidence" value="ECO:0007669"/>
    <property type="project" value="UniProtKB-KW"/>
</dbReference>
<dbReference type="InterPro" id="IPR045529">
    <property type="entry name" value="DUF6469"/>
</dbReference>
<dbReference type="EMBL" id="VDCV01000008">
    <property type="protein sequence ID" value="KAB5544926.1"/>
    <property type="molecule type" value="Genomic_DNA"/>
</dbReference>
<dbReference type="InterPro" id="IPR041679">
    <property type="entry name" value="DNA2/NAM7-like_C"/>
</dbReference>
<comment type="caution">
    <text evidence="10">The sequence shown here is derived from an EMBL/GenBank/DDBJ whole genome shotgun (WGS) entry which is preliminary data.</text>
</comment>
<dbReference type="FunFam" id="3.40.50.300:FF:000326">
    <property type="entry name" value="P-loop containing nucleoside triphosphate hydrolase"/>
    <property type="match status" value="1"/>
</dbReference>
<evidence type="ECO:0000259" key="8">
    <source>
        <dbReference type="Pfam" id="PF13087"/>
    </source>
</evidence>
<feature type="domain" description="UvrD-like helicase ATP-binding" evidence="6">
    <location>
        <begin position="1414"/>
        <end position="1511"/>
    </location>
</feature>
<protein>
    <recommendedName>
        <fullName evidence="12">UvrD-like helicase ATP-binding domain-containing protein</fullName>
    </recommendedName>
</protein>
<dbReference type="InterPro" id="IPR047187">
    <property type="entry name" value="SF1_C_Upf1"/>
</dbReference>
<keyword evidence="11" id="KW-1185">Reference proteome</keyword>
<dbReference type="GO" id="GO:0016787">
    <property type="term" value="F:hydrolase activity"/>
    <property type="evidence" value="ECO:0007669"/>
    <property type="project" value="UniProtKB-KW"/>
</dbReference>
<sequence>MIGARFWNNRMDERFKLLEDMINNGSLPDVLTCKELIEGTCSAINCPNISPCRDNLHGIRRPAEVNENLIMEKPESSSRMMKEKAIDKDHGFVDTIFSWSLQDIFNENLFKVENIPESFDSVEHYLGSYVIPLLEETRAQLSSSMDNISTAPFAEVVAFFESKPHDTLLYDVQIDYWRNRSRGKVPYKTLPGDIVILTSARPGNVSDLQRVGWAWTLAVVTNIRGDEDGDAAACTSFKVKVQKDNEISEGGQKSLTVISLTSLTTSKRIWKAIHMFRNLNVIKKILCIDSVVEGNCNQCSKWERVIYDENVANLSSKLNESQTNAVLACLLKKQCNHKSAVEIIWGPPGTGKTKTVSMLVFSLIKMKCRTLICAPTNVAIAEVASRVLKLVTESHEADSGTDSLFYSVGDILLFGNKDRLNVDSEIQEVYLDYRVNRLIECFAPLTGWWHCFNSTIDFFEDCVSKYDIFVENELIKMKERGGENEEKRETCSNEADALKGELITFLEFMRHGFRSTALPLKRCLTLLCTHISETYILKHNIQNIVSLVGSLNSFESWLFHVDVISDELLEVFSHPELDGDSFQVLDDKVLRLQLKRSECLTLLRMVQDSLRYLNLPSAMNRQSIEEFCFQTATLFFCTASSSYKLHSLPIEPLNYLVVDEAAQLKECESTIPLQLPGIRHAILIGDECQLPAMVESNVCDKAGFGRSLFERLSSLGHSKHLLDMQYRMHPAISCFPNSEFYFNQILDAPNVKRKSYKKHYIPGPMFGPYSFINVIGGREELDDVGHSRKNMVEVAIVLKLLRVLYKAWSGQKVRVGVISPYTAQVVAIQEKLGQKYENIDGFSVKVSSIDGFQGGEEDIIIISTVRSNRGGAIGFMSDPRRINVALTRARHCLWILGNERTLSNSESIWEKLVHDAKERNCFFNADEDKDLAKSILEVKKEFDQLDDLINGGSALFRSARWKVLFSEYFTKSFGKLASVRKKTPVLNLLLKLSSGWRPKKRSVDVLFESSSQVLKQFKVEGLYVICSIDIVKEMHYKQVLKVWDLLPLEDIPRLAKRLEGIFERYTDDFISHCNEKCLEGDLEVPKTWKTSFDIARYKSCSSNEIGSNSNPGGPDGSYYVENSKVSDSLLLMKFYSLSSSVVSHLLSDRDGRELELPFEVTDEELEIILFQRSTFILGRSGTGKTTVLTMKLFKKEHLFHMVTEGLDDVIDNTSKDISRRNSIADDIKSVGDGVGDAKKTVLRQLFVTVSPKLCYAVKHHVTHLKSFASGGKYSAEGSSVDIEDIDDAAQFKDIPNSLFDIPPKSYPLVITFFKFLMMLDGTMGNSYFERFSDMRLLLQEKVGNSGSISAQTLIRTKEVNFEKFCAVYWPRFNEKIKNKLDSSRVFTEIISHIKGSLQAGKSRDGSLSREDYVNLSEGRISTLSRQKRDVIYDIFEDYEKMKAANGDFDMADFVNDLHLRLKTYKYEGEAMDFVYIDEVQDLTMRQIALFKHICRNVEEGFVFSGDTAQTIARGIDFRFEDIRSLFYNEFVLASRGTGNDRSEKGQISKIFHLNQNFRTHAGVLNLAQSVIDLLYRFFPSFIDLLSHETSLIYGEAPILLESGNDENAIVTIFGNSGNLRSSFVGFGAEQVILVRDDDARKEIDNYVGKHALVLTIVECKGLEFQDVLLYNFFGSSPLKNKWRVVYEFMKEQDLLDVNSPSFPSFTPARHNVLCSELKQLYVAITRTRQRLWICENVEEFSRPMFDYWTKKGLVQVRKLDDSLAQAMQVSSSPEEWKSRGYKLLREGNYEMATMCFERAGDERGEKLSKAAGLKAAADRMHSSNPEMASVARRQAAEIFESIGKAEYAAECFYMLKEYDRAGRLYLQCGESAMERAGECFFLAGSYCSAAEVYAKGCHFSKCLSACTKGKLFDMGLHYIQYWKQHGTADQRCREMDTIEQEFLESCACHYYELNDRRAMMRYVRAFDSMSSVRTFLINLGCLDELLSLEVESGNFLEAAGIAKLKGELVLQADLLGKGGHFKEASLLILWFVFANSLWSNGSKGWPLKPFLQKEELLTKAKLLAKGVSDQFYEFVHTEAEILLNSQHNLFEIHQILDSSRRHSSIRGEMLSARKILDMHLHLNTSKYLWENDLVSDFARLSERNFLNNQVSAETLVYFWNFWKDMIVNIFKFLARLEMQGVTEYREFGEFCLNYMGVKREFNNLNAIYFLMNSDAQWARDIPRKFIRREGSLVSVDVHQFVSAAQAYWRSELLSVGMHVLTNLEALYNLSVRNSLSLFCQSRSLIHIYDVAKSLLNCQFLSSQHSDIKALWKFTRLATESFYDCIYPRDWRESPKENMISLRRNEICRNLLKEAIFENVSSKNRLSYAQLGRITSMILGSGEMNVNEESYMQKLHEALVDTYNANWRIRDYILPGCFLYMLERQLILLSYFQGYFLTTKSSFVEWLIYQEGHRSPSFESLMGNAPPSLARNLKFIVDVVQHFLYNDNGMMDWIRATENKVKVMKDYHALVVLRLVVIICLVYLNFGWCEKLLSDLLSRNYITKQLPRQFYDAIQKRRKHNFLNVNSNVVAEAFSKIGNPLVVVSLGKNCSRFLCPHAIFVDMKVSESKDNVLRVLFAKTDATAQVHTGANEANTRSSFKPIVSQGIEDPGKIPELPSNVGDVASWNSRCGKKDEDNPPLRLDRLWEICEALKFQNHGIDERTNIACDPTFKVDINRITCLLKAAIDGWFQNNPPSDDDNKKLLEEASTMLHEMRQLNAALEMRHSMLLAYVSQVNEADNSDQFSSFRKLFQEEPEHESDISSIGELLEKLLSRRSRMEIFFLSQIFLQQDENPKREMAETSTAPDGRHGEEYGNSKAEGSSNSAEGERNVSESNVETGGSNPDMENKGKGNSKSKKNKNGKKGRKRK</sequence>
<proteinExistence type="predicted"/>
<dbReference type="CDD" id="cd18808">
    <property type="entry name" value="SF1_C_Upf1"/>
    <property type="match status" value="1"/>
</dbReference>
<evidence type="ECO:0000313" key="11">
    <source>
        <dbReference type="Proteomes" id="UP000326939"/>
    </source>
</evidence>
<evidence type="ECO:0000256" key="5">
    <source>
        <dbReference type="SAM" id="MobiDB-lite"/>
    </source>
</evidence>